<dbReference type="EMBL" id="CP012275">
    <property type="protein sequence ID" value="AMV62386.1"/>
    <property type="molecule type" value="Genomic_DNA"/>
</dbReference>
<name>A0AAC9B1G8_9LACO</name>
<dbReference type="GO" id="GO:0019346">
    <property type="term" value="P:transsulfuration"/>
    <property type="evidence" value="ECO:0007669"/>
    <property type="project" value="InterPro"/>
</dbReference>
<dbReference type="Gene3D" id="3.40.640.10">
    <property type="entry name" value="Type I PLP-dependent aspartate aminotransferase-like (Major domain)"/>
    <property type="match status" value="1"/>
</dbReference>
<dbReference type="InterPro" id="IPR015424">
    <property type="entry name" value="PyrdxlP-dep_Trfase"/>
</dbReference>
<evidence type="ECO:0000256" key="2">
    <source>
        <dbReference type="ARBA" id="ARBA00009077"/>
    </source>
</evidence>
<evidence type="ECO:0000256" key="5">
    <source>
        <dbReference type="RuleBase" id="RU362118"/>
    </source>
</evidence>
<dbReference type="CDD" id="cd00614">
    <property type="entry name" value="CGS_like"/>
    <property type="match status" value="1"/>
</dbReference>
<keyword evidence="6" id="KW-0456">Lyase</keyword>
<protein>
    <submittedName>
        <fullName evidence="6">Cystathionine gamma-lyase</fullName>
        <ecNumber evidence="6">4.4.1.1</ecNumber>
    </submittedName>
</protein>
<dbReference type="GO" id="GO:0030170">
    <property type="term" value="F:pyridoxal phosphate binding"/>
    <property type="evidence" value="ECO:0007669"/>
    <property type="project" value="InterPro"/>
</dbReference>
<reference evidence="6 7" key="1">
    <citation type="journal article" date="2016" name="PLoS ONE">
        <title>The Identification of Novel Diagnostic Marker Genes for the Detection of Beer Spoiling Pediococcus damnosus Strains Using the BlAst Diagnostic Gene findEr.</title>
        <authorList>
            <person name="Behr J."/>
            <person name="Geissler A.J."/>
            <person name="Schmid J."/>
            <person name="Zehe A."/>
            <person name="Vogel R.F."/>
        </authorList>
    </citation>
    <scope>NUCLEOTIDE SEQUENCE [LARGE SCALE GENOMIC DNA]</scope>
    <source>
        <strain evidence="6 7">TMW 2.1533</strain>
    </source>
</reference>
<proteinExistence type="inferred from homology"/>
<dbReference type="PROSITE" id="PS00868">
    <property type="entry name" value="CYS_MET_METAB_PP"/>
    <property type="match status" value="1"/>
</dbReference>
<dbReference type="FunFam" id="3.40.640.10:FF:000009">
    <property type="entry name" value="Cystathionine gamma-synthase homolog"/>
    <property type="match status" value="1"/>
</dbReference>
<dbReference type="Proteomes" id="UP000076405">
    <property type="component" value="Chromosome"/>
</dbReference>
<dbReference type="EC" id="4.4.1.1" evidence="6"/>
<keyword evidence="3 4" id="KW-0663">Pyridoxal phosphate</keyword>
<evidence type="ECO:0000313" key="7">
    <source>
        <dbReference type="Proteomes" id="UP000076405"/>
    </source>
</evidence>
<dbReference type="GO" id="GO:0005737">
    <property type="term" value="C:cytoplasm"/>
    <property type="evidence" value="ECO:0007669"/>
    <property type="project" value="TreeGrafter"/>
</dbReference>
<dbReference type="PIRSF" id="PIRSF001434">
    <property type="entry name" value="CGS"/>
    <property type="match status" value="1"/>
</dbReference>
<dbReference type="RefSeq" id="WP_046871678.1">
    <property type="nucleotide sequence ID" value="NZ_BAAAXI010000124.1"/>
</dbReference>
<evidence type="ECO:0000256" key="3">
    <source>
        <dbReference type="ARBA" id="ARBA00022898"/>
    </source>
</evidence>
<dbReference type="GO" id="GO:0016846">
    <property type="term" value="F:carbon-sulfur lyase activity"/>
    <property type="evidence" value="ECO:0007669"/>
    <property type="project" value="TreeGrafter"/>
</dbReference>
<evidence type="ECO:0000256" key="4">
    <source>
        <dbReference type="PIRSR" id="PIRSR001434-2"/>
    </source>
</evidence>
<evidence type="ECO:0000256" key="1">
    <source>
        <dbReference type="ARBA" id="ARBA00001933"/>
    </source>
</evidence>
<comment type="cofactor">
    <cofactor evidence="1 5">
        <name>pyridoxal 5'-phosphate</name>
        <dbReference type="ChEBI" id="CHEBI:597326"/>
    </cofactor>
</comment>
<feature type="modified residue" description="N6-(pyridoxal phosphate)lysine" evidence="4">
    <location>
        <position position="196"/>
    </location>
</feature>
<organism evidence="6 7">
    <name type="scientific">Pediococcus damnosus</name>
    <dbReference type="NCBI Taxonomy" id="51663"/>
    <lineage>
        <taxon>Bacteria</taxon>
        <taxon>Bacillati</taxon>
        <taxon>Bacillota</taxon>
        <taxon>Bacilli</taxon>
        <taxon>Lactobacillales</taxon>
        <taxon>Lactobacillaceae</taxon>
        <taxon>Pediococcus</taxon>
    </lineage>
</organism>
<sequence>MTGFNTQLVHGQNVHDNQTGAINIPIYNSSTYAYPSATSKVRWDYERSGNPTREYLEKQITLLENGKNGFAFASGMAAIHAVFAIFKPGDHILVGNQIYGGTFRILNQYFKERGIEFSVVDTTNLATIEPAIKENTKATYFEPVTNPLLHVSSVAGVAKIAQKHHLLTIVDNTFLTPYLQKPLELGADIVVHSATKYLSGHSDVIAGLVVTNSEELGKKVYFVQNALGGVLSPESASLVRRGIQTLAVRMDRQQQNAFEIIHFLEQRPEVTKIYYPGIKGTKDYLIASAECQGFGGVLSFELAPKINASAFVNQLQLIRLAVSLGAVESLAELPYEMSHAELPPAERLKAGISTQLIRLAVGIEDSSDLIADLKQAIDFAVQHPVNKQSI</sequence>
<dbReference type="InterPro" id="IPR054542">
    <property type="entry name" value="Cys_met_metab_PP"/>
</dbReference>
<comment type="similarity">
    <text evidence="2 5">Belongs to the trans-sulfuration enzymes family.</text>
</comment>
<dbReference type="InterPro" id="IPR000277">
    <property type="entry name" value="Cys/Met-Metab_PyrdxlP-dep_enz"/>
</dbReference>
<dbReference type="GO" id="GO:0009086">
    <property type="term" value="P:methionine biosynthetic process"/>
    <property type="evidence" value="ECO:0007669"/>
    <property type="project" value="UniProtKB-ARBA"/>
</dbReference>
<dbReference type="InterPro" id="IPR015421">
    <property type="entry name" value="PyrdxlP-dep_Trfase_major"/>
</dbReference>
<dbReference type="Gene3D" id="3.90.1150.10">
    <property type="entry name" value="Aspartate Aminotransferase, domain 1"/>
    <property type="match status" value="1"/>
</dbReference>
<dbReference type="PANTHER" id="PTHR11808">
    <property type="entry name" value="TRANS-SULFURATION ENZYME FAMILY MEMBER"/>
    <property type="match status" value="1"/>
</dbReference>
<dbReference type="FunFam" id="3.90.1150.10:FF:000033">
    <property type="entry name" value="Cystathionine gamma-synthase"/>
    <property type="match status" value="1"/>
</dbReference>
<gene>
    <name evidence="6" type="ORF">ADU70_0892</name>
</gene>
<dbReference type="InterPro" id="IPR015422">
    <property type="entry name" value="PyrdxlP-dep_Trfase_small"/>
</dbReference>
<dbReference type="SUPFAM" id="SSF53383">
    <property type="entry name" value="PLP-dependent transferases"/>
    <property type="match status" value="1"/>
</dbReference>
<evidence type="ECO:0000313" key="6">
    <source>
        <dbReference type="EMBL" id="AMV62386.1"/>
    </source>
</evidence>
<accession>A0AAC9B1G8</accession>
<dbReference type="AlphaFoldDB" id="A0AAC9B1G8"/>
<dbReference type="Pfam" id="PF01053">
    <property type="entry name" value="Cys_Met_Meta_PP"/>
    <property type="match status" value="1"/>
</dbReference>